<name>A0A8J3LWE7_9ACTN</name>
<gene>
    <name evidence="2" type="ORF">Pka01_22060</name>
</gene>
<keyword evidence="1" id="KW-0812">Transmembrane</keyword>
<reference evidence="2 3" key="1">
    <citation type="submission" date="2021-01" db="EMBL/GenBank/DDBJ databases">
        <title>Whole genome shotgun sequence of Planotetraspora kaengkrachanensis NBRC 104272.</title>
        <authorList>
            <person name="Komaki H."/>
            <person name="Tamura T."/>
        </authorList>
    </citation>
    <scope>NUCLEOTIDE SEQUENCE [LARGE SCALE GENOMIC DNA]</scope>
    <source>
        <strain evidence="2 3">NBRC 104272</strain>
    </source>
</reference>
<feature type="transmembrane region" description="Helical" evidence="1">
    <location>
        <begin position="48"/>
        <end position="72"/>
    </location>
</feature>
<accession>A0A8J3LWE7</accession>
<dbReference type="EMBL" id="BONV01000006">
    <property type="protein sequence ID" value="GIG79079.1"/>
    <property type="molecule type" value="Genomic_DNA"/>
</dbReference>
<sequence length="379" mass="39912">MDDLKMVRDVYGEIAPDPQLETRIRARLAHEGGRPSSRRGFSRGRMGVSVGLLAAAAAAAVAVAAVGIGGGIGGGGSGTSPVAGAPNTELSAKSILLAAADQAANEPTGRFWRLHMISGSSGRVEGATPYTVFSPNEFDGWRSPSAQETDFTFQRELAAYPLTNADKAAWKADGSPSSFKVRNNEDFYTYRATDGVWTTQRITPELKKSASASFKQLCARADAAAKCPPSAQLTWAEKEKIASDPARFDELLFPRSAQGPDAAGKLAQGFNFLIEQPASPEIRARAFRVLAGLPGVRSVGTVKSLDGRTGVGIAAEGKLVEGGVATFEYQIILDPKTSKVIGNKMTIVDGTYRGLGPGTVLTEQSVMQAGWTADTPHHG</sequence>
<comment type="caution">
    <text evidence="2">The sequence shown here is derived from an EMBL/GenBank/DDBJ whole genome shotgun (WGS) entry which is preliminary data.</text>
</comment>
<proteinExistence type="predicted"/>
<dbReference type="NCBIfam" id="NF038083">
    <property type="entry name" value="CU044_5270_fam"/>
    <property type="match status" value="1"/>
</dbReference>
<evidence type="ECO:0000313" key="2">
    <source>
        <dbReference type="EMBL" id="GIG79079.1"/>
    </source>
</evidence>
<dbReference type="Proteomes" id="UP000630097">
    <property type="component" value="Unassembled WGS sequence"/>
</dbReference>
<evidence type="ECO:0000313" key="3">
    <source>
        <dbReference type="Proteomes" id="UP000630097"/>
    </source>
</evidence>
<keyword evidence="1" id="KW-0472">Membrane</keyword>
<evidence type="ECO:0000256" key="1">
    <source>
        <dbReference type="SAM" id="Phobius"/>
    </source>
</evidence>
<organism evidence="2 3">
    <name type="scientific">Planotetraspora kaengkrachanensis</name>
    <dbReference type="NCBI Taxonomy" id="575193"/>
    <lineage>
        <taxon>Bacteria</taxon>
        <taxon>Bacillati</taxon>
        <taxon>Actinomycetota</taxon>
        <taxon>Actinomycetes</taxon>
        <taxon>Streptosporangiales</taxon>
        <taxon>Streptosporangiaceae</taxon>
        <taxon>Planotetraspora</taxon>
    </lineage>
</organism>
<keyword evidence="1" id="KW-1133">Transmembrane helix</keyword>
<keyword evidence="3" id="KW-1185">Reference proteome</keyword>
<evidence type="ECO:0008006" key="4">
    <source>
        <dbReference type="Google" id="ProtNLM"/>
    </source>
</evidence>
<dbReference type="AlphaFoldDB" id="A0A8J3LWE7"/>
<dbReference type="RefSeq" id="WP_203882542.1">
    <property type="nucleotide sequence ID" value="NZ_BAABHH010000009.1"/>
</dbReference>
<protein>
    <recommendedName>
        <fullName evidence="4">CU044_5270 family protein</fullName>
    </recommendedName>
</protein>
<dbReference type="InterPro" id="IPR047789">
    <property type="entry name" value="CU044_5270-like"/>
</dbReference>